<accession>A0ABN3VN23</accession>
<dbReference type="RefSeq" id="WP_344685542.1">
    <property type="nucleotide sequence ID" value="NZ_BAAAUX010000030.1"/>
</dbReference>
<gene>
    <name evidence="1" type="ORF">GCM10010470_60320</name>
</gene>
<dbReference type="Pfam" id="PF02566">
    <property type="entry name" value="OsmC"/>
    <property type="match status" value="1"/>
</dbReference>
<dbReference type="SUPFAM" id="SSF82784">
    <property type="entry name" value="OsmC-like"/>
    <property type="match status" value="1"/>
</dbReference>
<reference evidence="1 2" key="1">
    <citation type="journal article" date="2019" name="Int. J. Syst. Evol. Microbiol.">
        <title>The Global Catalogue of Microorganisms (GCM) 10K type strain sequencing project: providing services to taxonomists for standard genome sequencing and annotation.</title>
        <authorList>
            <consortium name="The Broad Institute Genomics Platform"/>
            <consortium name="The Broad Institute Genome Sequencing Center for Infectious Disease"/>
            <person name="Wu L."/>
            <person name="Ma J."/>
        </authorList>
    </citation>
    <scope>NUCLEOTIDE SEQUENCE [LARGE SCALE GENOMIC DNA]</scope>
    <source>
        <strain evidence="1 2">JCM 9383</strain>
    </source>
</reference>
<evidence type="ECO:0000313" key="2">
    <source>
        <dbReference type="Proteomes" id="UP001500979"/>
    </source>
</evidence>
<name>A0ABN3VN23_9PSEU</name>
<dbReference type="Gene3D" id="3.30.300.20">
    <property type="match status" value="1"/>
</dbReference>
<comment type="caution">
    <text evidence="1">The sequence shown here is derived from an EMBL/GenBank/DDBJ whole genome shotgun (WGS) entry which is preliminary data.</text>
</comment>
<evidence type="ECO:0000313" key="1">
    <source>
        <dbReference type="EMBL" id="GAA2816813.1"/>
    </source>
</evidence>
<keyword evidence="2" id="KW-1185">Reference proteome</keyword>
<dbReference type="InterPro" id="IPR015946">
    <property type="entry name" value="KH_dom-like_a/b"/>
</dbReference>
<dbReference type="InterPro" id="IPR003718">
    <property type="entry name" value="OsmC/Ohr_fam"/>
</dbReference>
<dbReference type="PANTHER" id="PTHR42830">
    <property type="entry name" value="OSMOTICALLY INDUCIBLE FAMILY PROTEIN"/>
    <property type="match status" value="1"/>
</dbReference>
<organism evidence="1 2">
    <name type="scientific">Saccharopolyspora taberi</name>
    <dbReference type="NCBI Taxonomy" id="60895"/>
    <lineage>
        <taxon>Bacteria</taxon>
        <taxon>Bacillati</taxon>
        <taxon>Actinomycetota</taxon>
        <taxon>Actinomycetes</taxon>
        <taxon>Pseudonocardiales</taxon>
        <taxon>Pseudonocardiaceae</taxon>
        <taxon>Saccharopolyspora</taxon>
    </lineage>
</organism>
<proteinExistence type="predicted"/>
<protein>
    <submittedName>
        <fullName evidence="1">OsmC family protein</fullName>
    </submittedName>
</protein>
<dbReference type="InterPro" id="IPR052707">
    <property type="entry name" value="OsmC_Ohr_Peroxiredoxin"/>
</dbReference>
<dbReference type="Proteomes" id="UP001500979">
    <property type="component" value="Unassembled WGS sequence"/>
</dbReference>
<sequence length="157" mass="17008">MTKHHGYRAKVTWTGNSGTGTSSYREYGRDHLVEVDGKPALPASADPAFRGDPAKLNPEDLLVASLSECHMLWYLALCSTSGVVVTGYEDEANGVMVEEADGAGRFTEVVLRPKVAVADGSMVAKATELHEQAHRKCFIANSVNFPVRHAPEVRVEP</sequence>
<dbReference type="InterPro" id="IPR036102">
    <property type="entry name" value="OsmC/Ohrsf"/>
</dbReference>
<dbReference type="EMBL" id="BAAAUX010000030">
    <property type="protein sequence ID" value="GAA2816813.1"/>
    <property type="molecule type" value="Genomic_DNA"/>
</dbReference>
<dbReference type="PANTHER" id="PTHR42830:SF2">
    <property type="entry name" value="OSMC_OHR FAMILY PROTEIN"/>
    <property type="match status" value="1"/>
</dbReference>